<reference evidence="4 5" key="1">
    <citation type="submission" date="2020-04" db="EMBL/GenBank/DDBJ databases">
        <title>Gordonia sp. nov. TBRC 11910.</title>
        <authorList>
            <person name="Suriyachadkun C."/>
        </authorList>
    </citation>
    <scope>NUCLEOTIDE SEQUENCE [LARGE SCALE GENOMIC DNA]</scope>
    <source>
        <strain evidence="4 5">TBRC 11910</strain>
    </source>
</reference>
<dbReference type="Pfam" id="PF00440">
    <property type="entry name" value="TetR_N"/>
    <property type="match status" value="1"/>
</dbReference>
<proteinExistence type="predicted"/>
<evidence type="ECO:0000256" key="1">
    <source>
        <dbReference type="ARBA" id="ARBA00023125"/>
    </source>
</evidence>
<keyword evidence="1 2" id="KW-0238">DNA-binding</keyword>
<feature type="domain" description="HTH tetR-type" evidence="3">
    <location>
        <begin position="12"/>
        <end position="72"/>
    </location>
</feature>
<name>A0A848L5P2_9ACTN</name>
<dbReference type="InterPro" id="IPR050109">
    <property type="entry name" value="HTH-type_TetR-like_transc_reg"/>
</dbReference>
<protein>
    <submittedName>
        <fullName evidence="4">TetR/AcrR family transcriptional regulator</fullName>
    </submittedName>
</protein>
<dbReference type="Gene3D" id="1.10.357.10">
    <property type="entry name" value="Tetracycline Repressor, domain 2"/>
    <property type="match status" value="1"/>
</dbReference>
<accession>A0A848L5P2</accession>
<dbReference type="RefSeq" id="WP_170196377.1">
    <property type="nucleotide sequence ID" value="NZ_JABBNB010000028.1"/>
</dbReference>
<comment type="caution">
    <text evidence="4">The sequence shown here is derived from an EMBL/GenBank/DDBJ whole genome shotgun (WGS) entry which is preliminary data.</text>
</comment>
<evidence type="ECO:0000313" key="4">
    <source>
        <dbReference type="EMBL" id="NMO03871.1"/>
    </source>
</evidence>
<dbReference type="Proteomes" id="UP000550729">
    <property type="component" value="Unassembled WGS sequence"/>
</dbReference>
<keyword evidence="5" id="KW-1185">Reference proteome</keyword>
<evidence type="ECO:0000256" key="2">
    <source>
        <dbReference type="PROSITE-ProRule" id="PRU00335"/>
    </source>
</evidence>
<dbReference type="PRINTS" id="PR00455">
    <property type="entry name" value="HTHTETR"/>
</dbReference>
<dbReference type="PROSITE" id="PS50977">
    <property type="entry name" value="HTH_TETR_2"/>
    <property type="match status" value="1"/>
</dbReference>
<dbReference type="EMBL" id="JABBNB010000028">
    <property type="protein sequence ID" value="NMO03871.1"/>
    <property type="molecule type" value="Genomic_DNA"/>
</dbReference>
<dbReference type="InterPro" id="IPR001647">
    <property type="entry name" value="HTH_TetR"/>
</dbReference>
<organism evidence="4 5">
    <name type="scientific">Gordonia asplenii</name>
    <dbReference type="NCBI Taxonomy" id="2725283"/>
    <lineage>
        <taxon>Bacteria</taxon>
        <taxon>Bacillati</taxon>
        <taxon>Actinomycetota</taxon>
        <taxon>Actinomycetes</taxon>
        <taxon>Mycobacteriales</taxon>
        <taxon>Gordoniaceae</taxon>
        <taxon>Gordonia</taxon>
    </lineage>
</organism>
<dbReference type="InterPro" id="IPR009057">
    <property type="entry name" value="Homeodomain-like_sf"/>
</dbReference>
<dbReference type="GO" id="GO:0003700">
    <property type="term" value="F:DNA-binding transcription factor activity"/>
    <property type="evidence" value="ECO:0007669"/>
    <property type="project" value="TreeGrafter"/>
</dbReference>
<feature type="DNA-binding region" description="H-T-H motif" evidence="2">
    <location>
        <begin position="35"/>
        <end position="54"/>
    </location>
</feature>
<gene>
    <name evidence="4" type="ORF">HH308_21900</name>
</gene>
<dbReference type="PANTHER" id="PTHR30055:SF200">
    <property type="entry name" value="HTH-TYPE TRANSCRIPTIONAL REPRESSOR BDCR"/>
    <property type="match status" value="1"/>
</dbReference>
<dbReference type="AlphaFoldDB" id="A0A848L5P2"/>
<evidence type="ECO:0000313" key="5">
    <source>
        <dbReference type="Proteomes" id="UP000550729"/>
    </source>
</evidence>
<dbReference type="PANTHER" id="PTHR30055">
    <property type="entry name" value="HTH-TYPE TRANSCRIPTIONAL REGULATOR RUTR"/>
    <property type="match status" value="1"/>
</dbReference>
<dbReference type="SUPFAM" id="SSF46689">
    <property type="entry name" value="Homeodomain-like"/>
    <property type="match status" value="1"/>
</dbReference>
<sequence>MTAPDWIGGRAELAANRILDVAEQLFVSDGVGAVTMRQVAGVAGCSRATLYRYFPSREALHAAYVERASGQVARAVIAAVGDADDPILVGITTALAGVRANPALSAWFTPDVAGTATDLALLSPTIERIVVQFLRGSSSSPDDSAALRAQWLVRVIVSLLARPAESPQVEEQLLRRFVLPVI</sequence>
<dbReference type="GO" id="GO:0000976">
    <property type="term" value="F:transcription cis-regulatory region binding"/>
    <property type="evidence" value="ECO:0007669"/>
    <property type="project" value="TreeGrafter"/>
</dbReference>
<evidence type="ECO:0000259" key="3">
    <source>
        <dbReference type="PROSITE" id="PS50977"/>
    </source>
</evidence>